<evidence type="ECO:0000313" key="3">
    <source>
        <dbReference type="Proteomes" id="UP000318478"/>
    </source>
</evidence>
<keyword evidence="3" id="KW-1185">Reference proteome</keyword>
<dbReference type="Proteomes" id="UP000318478">
    <property type="component" value="Unassembled WGS sequence"/>
</dbReference>
<dbReference type="AlphaFoldDB" id="A0A5C5YT91"/>
<reference evidence="2 3" key="1">
    <citation type="submission" date="2019-02" db="EMBL/GenBank/DDBJ databases">
        <title>Deep-cultivation of Planctomycetes and their phenomic and genomic characterization uncovers novel biology.</title>
        <authorList>
            <person name="Wiegand S."/>
            <person name="Jogler M."/>
            <person name="Boedeker C."/>
            <person name="Pinto D."/>
            <person name="Vollmers J."/>
            <person name="Rivas-Marin E."/>
            <person name="Kohn T."/>
            <person name="Peeters S.H."/>
            <person name="Heuer A."/>
            <person name="Rast P."/>
            <person name="Oberbeckmann S."/>
            <person name="Bunk B."/>
            <person name="Jeske O."/>
            <person name="Meyerdierks A."/>
            <person name="Storesund J.E."/>
            <person name="Kallscheuer N."/>
            <person name="Luecker S."/>
            <person name="Lage O.M."/>
            <person name="Pohl T."/>
            <person name="Merkel B.J."/>
            <person name="Hornburger P."/>
            <person name="Mueller R.-W."/>
            <person name="Bruemmer F."/>
            <person name="Labrenz M."/>
            <person name="Spormann A.M."/>
            <person name="Op Den Camp H."/>
            <person name="Overmann J."/>
            <person name="Amann R."/>
            <person name="Jetten M.S.M."/>
            <person name="Mascher T."/>
            <person name="Medema M.H."/>
            <person name="Devos D.P."/>
            <person name="Kaster A.-K."/>
            <person name="Ovreas L."/>
            <person name="Rohde M."/>
            <person name="Galperin M.Y."/>
            <person name="Jogler C."/>
        </authorList>
    </citation>
    <scope>NUCLEOTIDE SEQUENCE [LARGE SCALE GENOMIC DNA]</scope>
    <source>
        <strain evidence="2 3">Pla123a</strain>
    </source>
</reference>
<accession>A0A5C5YT91</accession>
<comment type="caution">
    <text evidence="2">The sequence shown here is derived from an EMBL/GenBank/DDBJ whole genome shotgun (WGS) entry which is preliminary data.</text>
</comment>
<protein>
    <submittedName>
        <fullName evidence="2">Uncharacterized protein</fullName>
    </submittedName>
</protein>
<organism evidence="2 3">
    <name type="scientific">Posidoniimonas polymericola</name>
    <dbReference type="NCBI Taxonomy" id="2528002"/>
    <lineage>
        <taxon>Bacteria</taxon>
        <taxon>Pseudomonadati</taxon>
        <taxon>Planctomycetota</taxon>
        <taxon>Planctomycetia</taxon>
        <taxon>Pirellulales</taxon>
        <taxon>Lacipirellulaceae</taxon>
        <taxon>Posidoniimonas</taxon>
    </lineage>
</organism>
<sequence>MASAPEKGCPTPFAARKLTRGGKHHTNPHGFGFGHDAGWAGTPDGCGW</sequence>
<proteinExistence type="predicted"/>
<feature type="region of interest" description="Disordered" evidence="1">
    <location>
        <begin position="1"/>
        <end position="48"/>
    </location>
</feature>
<evidence type="ECO:0000313" key="2">
    <source>
        <dbReference type="EMBL" id="TWT78021.1"/>
    </source>
</evidence>
<evidence type="ECO:0000256" key="1">
    <source>
        <dbReference type="SAM" id="MobiDB-lite"/>
    </source>
</evidence>
<gene>
    <name evidence="2" type="ORF">Pla123a_18210</name>
</gene>
<dbReference type="EMBL" id="SJPO01000003">
    <property type="protein sequence ID" value="TWT78021.1"/>
    <property type="molecule type" value="Genomic_DNA"/>
</dbReference>
<feature type="compositionally biased region" description="Basic residues" evidence="1">
    <location>
        <begin position="17"/>
        <end position="27"/>
    </location>
</feature>
<name>A0A5C5YT91_9BACT</name>